<keyword evidence="8 16" id="KW-0808">Transferase</keyword>
<evidence type="ECO:0000256" key="11">
    <source>
        <dbReference type="ARBA" id="ARBA00022840"/>
    </source>
</evidence>
<feature type="binding site" evidence="16">
    <location>
        <position position="123"/>
    </location>
    <ligand>
        <name>ATP</name>
        <dbReference type="ChEBI" id="CHEBI:30616"/>
    </ligand>
</feature>
<dbReference type="InterPro" id="IPR004619">
    <property type="entry name" value="Type_III_PanK"/>
</dbReference>
<comment type="caution">
    <text evidence="17">The sequence shown here is derived from an EMBL/GenBank/DDBJ whole genome shotgun (WGS) entry which is preliminary data.</text>
</comment>
<evidence type="ECO:0000256" key="6">
    <source>
        <dbReference type="ARBA" id="ARBA00012102"/>
    </source>
</evidence>
<dbReference type="UniPathway" id="UPA00241">
    <property type="reaction ID" value="UER00352"/>
</dbReference>
<comment type="function">
    <text evidence="16">Catalyzes the phosphorylation of pantothenate (Pan), the first step in CoA biosynthesis.</text>
</comment>
<feature type="binding site" evidence="16">
    <location>
        <position position="91"/>
    </location>
    <ligand>
        <name>substrate</name>
    </ligand>
</feature>
<protein>
    <recommendedName>
        <fullName evidence="15 16">Type III pantothenate kinase</fullName>
        <ecNumber evidence="6 16">2.7.1.33</ecNumber>
    </recommendedName>
    <alternativeName>
        <fullName evidence="16">PanK-III</fullName>
    </alternativeName>
    <alternativeName>
        <fullName evidence="16">Pantothenic acid kinase</fullName>
    </alternativeName>
</protein>
<sequence>MKRLELDAGNTFIKWRLLDAGVVLARGRWSTAGFSAEQLVECPYLPSRVWLSSVAGDGVNSALTAAVQQRWQLPVEQAYSAAAAAGVVNSYACPERMGVDRWLAMLAAWNRIGKACWVVDCGSAITVDLLDDQGRHGGGYILPGLRLMQQSLLGNTAEIRVEREVEQASVLPGCDTSSAVAHGANLQLLALAQLLRAGMPGRVKARTVVVTGGDGAQLAEMIPEAEWCPDLVMDGLSWALE</sequence>
<comment type="catalytic activity">
    <reaction evidence="1 16">
        <text>(R)-pantothenate + ATP = (R)-4'-phosphopantothenate + ADP + H(+)</text>
        <dbReference type="Rhea" id="RHEA:16373"/>
        <dbReference type="ChEBI" id="CHEBI:10986"/>
        <dbReference type="ChEBI" id="CHEBI:15378"/>
        <dbReference type="ChEBI" id="CHEBI:29032"/>
        <dbReference type="ChEBI" id="CHEBI:30616"/>
        <dbReference type="ChEBI" id="CHEBI:456216"/>
        <dbReference type="EC" id="2.7.1.33"/>
    </reaction>
</comment>
<keyword evidence="11 16" id="KW-0067">ATP-binding</keyword>
<evidence type="ECO:0000256" key="12">
    <source>
        <dbReference type="ARBA" id="ARBA00022958"/>
    </source>
</evidence>
<evidence type="ECO:0000313" key="17">
    <source>
        <dbReference type="EMBL" id="PSL14356.1"/>
    </source>
</evidence>
<dbReference type="EC" id="2.7.1.33" evidence="6 16"/>
<dbReference type="Pfam" id="PF03309">
    <property type="entry name" value="Pan_kinase"/>
    <property type="match status" value="1"/>
</dbReference>
<accession>A0A2P8EY15</accession>
<keyword evidence="9 16" id="KW-0547">Nucleotide-binding</keyword>
<dbReference type="OrthoDB" id="9781305at2"/>
<evidence type="ECO:0000256" key="8">
    <source>
        <dbReference type="ARBA" id="ARBA00022679"/>
    </source>
</evidence>
<dbReference type="InterPro" id="IPR043129">
    <property type="entry name" value="ATPase_NBD"/>
</dbReference>
<comment type="subcellular location">
    <subcellularLocation>
        <location evidence="3 16">Cytoplasm</location>
    </subcellularLocation>
</comment>
<evidence type="ECO:0000256" key="9">
    <source>
        <dbReference type="ARBA" id="ARBA00022741"/>
    </source>
</evidence>
<comment type="cofactor">
    <cofactor evidence="16">
        <name>NH4(+)</name>
        <dbReference type="ChEBI" id="CHEBI:28938"/>
    </cofactor>
    <cofactor evidence="16">
        <name>K(+)</name>
        <dbReference type="ChEBI" id="CHEBI:29103"/>
    </cofactor>
    <text evidence="16">A monovalent cation. Ammonium or potassium.</text>
</comment>
<evidence type="ECO:0000313" key="18">
    <source>
        <dbReference type="Proteomes" id="UP000242133"/>
    </source>
</evidence>
<evidence type="ECO:0000256" key="5">
    <source>
        <dbReference type="ARBA" id="ARBA00011738"/>
    </source>
</evidence>
<dbReference type="GO" id="GO:0015937">
    <property type="term" value="P:coenzyme A biosynthetic process"/>
    <property type="evidence" value="ECO:0007669"/>
    <property type="project" value="UniProtKB-UniRule"/>
</dbReference>
<organism evidence="17 18">
    <name type="scientific">Marinobacterium halophilum</name>
    <dbReference type="NCBI Taxonomy" id="267374"/>
    <lineage>
        <taxon>Bacteria</taxon>
        <taxon>Pseudomonadati</taxon>
        <taxon>Pseudomonadota</taxon>
        <taxon>Gammaproteobacteria</taxon>
        <taxon>Oceanospirillales</taxon>
        <taxon>Oceanospirillaceae</taxon>
        <taxon>Marinobacterium</taxon>
    </lineage>
</organism>
<comment type="similarity">
    <text evidence="14 16">Belongs to the type III pantothenate kinase family.</text>
</comment>
<dbReference type="NCBIfam" id="TIGR00671">
    <property type="entry name" value="baf"/>
    <property type="match status" value="1"/>
</dbReference>
<feature type="active site" description="Proton acceptor" evidence="16">
    <location>
        <position position="100"/>
    </location>
</feature>
<keyword evidence="13 16" id="KW-0173">Coenzyme A biosynthesis</keyword>
<evidence type="ECO:0000256" key="7">
    <source>
        <dbReference type="ARBA" id="ARBA00022490"/>
    </source>
</evidence>
<dbReference type="Proteomes" id="UP000242133">
    <property type="component" value="Unassembled WGS sequence"/>
</dbReference>
<dbReference type="GO" id="GO:0005524">
    <property type="term" value="F:ATP binding"/>
    <property type="evidence" value="ECO:0007669"/>
    <property type="project" value="UniProtKB-UniRule"/>
</dbReference>
<dbReference type="PANTHER" id="PTHR34265">
    <property type="entry name" value="TYPE III PANTOTHENATE KINASE"/>
    <property type="match status" value="1"/>
</dbReference>
<reference evidence="17 18" key="1">
    <citation type="submission" date="2018-03" db="EMBL/GenBank/DDBJ databases">
        <title>Genomic Encyclopedia of Archaeal and Bacterial Type Strains, Phase II (KMG-II): from individual species to whole genera.</title>
        <authorList>
            <person name="Goeker M."/>
        </authorList>
    </citation>
    <scope>NUCLEOTIDE SEQUENCE [LARGE SCALE GENOMIC DNA]</scope>
    <source>
        <strain evidence="17 18">DSM 17586</strain>
    </source>
</reference>
<comment type="pathway">
    <text evidence="4 16">Cofactor biosynthesis; coenzyme A biosynthesis; CoA from (R)-pantothenate: step 1/5.</text>
</comment>
<evidence type="ECO:0000256" key="2">
    <source>
        <dbReference type="ARBA" id="ARBA00001958"/>
    </source>
</evidence>
<dbReference type="Gene3D" id="3.30.420.40">
    <property type="match status" value="2"/>
</dbReference>
<evidence type="ECO:0000256" key="10">
    <source>
        <dbReference type="ARBA" id="ARBA00022777"/>
    </source>
</evidence>
<feature type="binding site" evidence="16">
    <location>
        <begin position="98"/>
        <end position="101"/>
    </location>
    <ligand>
        <name>substrate</name>
    </ligand>
</feature>
<evidence type="ECO:0000256" key="14">
    <source>
        <dbReference type="ARBA" id="ARBA00038036"/>
    </source>
</evidence>
<dbReference type="EMBL" id="PYGI01000008">
    <property type="protein sequence ID" value="PSL14356.1"/>
    <property type="molecule type" value="Genomic_DNA"/>
</dbReference>
<evidence type="ECO:0000256" key="15">
    <source>
        <dbReference type="ARBA" id="ARBA00040883"/>
    </source>
</evidence>
<feature type="binding site" evidence="16">
    <location>
        <begin position="7"/>
        <end position="14"/>
    </location>
    <ligand>
        <name>ATP</name>
        <dbReference type="ChEBI" id="CHEBI:30616"/>
    </ligand>
</feature>
<feature type="binding site" evidence="16">
    <location>
        <position position="176"/>
    </location>
    <ligand>
        <name>substrate</name>
    </ligand>
</feature>
<gene>
    <name evidence="16" type="primary">coaX</name>
    <name evidence="17" type="ORF">CLV44_10885</name>
</gene>
<evidence type="ECO:0000256" key="13">
    <source>
        <dbReference type="ARBA" id="ARBA00022993"/>
    </source>
</evidence>
<name>A0A2P8EY15_9GAMM</name>
<evidence type="ECO:0000256" key="1">
    <source>
        <dbReference type="ARBA" id="ARBA00001206"/>
    </source>
</evidence>
<dbReference type="SUPFAM" id="SSF53067">
    <property type="entry name" value="Actin-like ATPase domain"/>
    <property type="match status" value="2"/>
</dbReference>
<dbReference type="HAMAP" id="MF_01274">
    <property type="entry name" value="Pantothen_kinase_3"/>
    <property type="match status" value="1"/>
</dbReference>
<evidence type="ECO:0000256" key="3">
    <source>
        <dbReference type="ARBA" id="ARBA00004496"/>
    </source>
</evidence>
<comment type="cofactor">
    <cofactor evidence="2">
        <name>K(+)</name>
        <dbReference type="ChEBI" id="CHEBI:29103"/>
    </cofactor>
</comment>
<evidence type="ECO:0000256" key="4">
    <source>
        <dbReference type="ARBA" id="ARBA00005225"/>
    </source>
</evidence>
<dbReference type="GO" id="GO:0004594">
    <property type="term" value="F:pantothenate kinase activity"/>
    <property type="evidence" value="ECO:0007669"/>
    <property type="project" value="UniProtKB-UniRule"/>
</dbReference>
<keyword evidence="7 16" id="KW-0963">Cytoplasm</keyword>
<keyword evidence="16" id="KW-0479">Metal-binding</keyword>
<dbReference type="GO" id="GO:0005737">
    <property type="term" value="C:cytoplasm"/>
    <property type="evidence" value="ECO:0007669"/>
    <property type="project" value="UniProtKB-SubCell"/>
</dbReference>
<dbReference type="CDD" id="cd24015">
    <property type="entry name" value="ASKHA_NBD_PanK-III"/>
    <property type="match status" value="1"/>
</dbReference>
<dbReference type="AlphaFoldDB" id="A0A2P8EY15"/>
<dbReference type="GO" id="GO:0046872">
    <property type="term" value="F:metal ion binding"/>
    <property type="evidence" value="ECO:0007669"/>
    <property type="project" value="UniProtKB-KW"/>
</dbReference>
<comment type="subunit">
    <text evidence="5 16">Homodimer.</text>
</comment>
<keyword evidence="18" id="KW-1185">Reference proteome</keyword>
<keyword evidence="12 16" id="KW-0630">Potassium</keyword>
<keyword evidence="10 16" id="KW-0418">Kinase</keyword>
<dbReference type="RefSeq" id="WP_106591435.1">
    <property type="nucleotide sequence ID" value="NZ_PYGI01000008.1"/>
</dbReference>
<dbReference type="PANTHER" id="PTHR34265:SF1">
    <property type="entry name" value="TYPE III PANTOTHENATE KINASE"/>
    <property type="match status" value="1"/>
</dbReference>
<evidence type="ECO:0000256" key="16">
    <source>
        <dbReference type="HAMAP-Rule" id="MF_01274"/>
    </source>
</evidence>
<proteinExistence type="inferred from homology"/>
<feature type="binding site" evidence="16">
    <location>
        <position position="120"/>
    </location>
    <ligand>
        <name>K(+)</name>
        <dbReference type="ChEBI" id="CHEBI:29103"/>
    </ligand>
</feature>